<dbReference type="InterPro" id="IPR035926">
    <property type="entry name" value="NusB-like_sf"/>
</dbReference>
<dbReference type="AlphaFoldDB" id="A0A8J6NZ36"/>
<dbReference type="SUPFAM" id="SSF48013">
    <property type="entry name" value="NusB-like"/>
    <property type="match status" value="1"/>
</dbReference>
<proteinExistence type="inferred from homology"/>
<keyword evidence="5" id="KW-0698">rRNA processing</keyword>
<dbReference type="PANTHER" id="PTHR22807:SF53">
    <property type="entry name" value="RIBOSOMAL RNA SMALL SUBUNIT METHYLTRANSFERASE B-RELATED"/>
    <property type="match status" value="1"/>
</dbReference>
<feature type="binding site" evidence="13">
    <location>
        <begin position="260"/>
        <end position="266"/>
    </location>
    <ligand>
        <name>S-adenosyl-L-methionine</name>
        <dbReference type="ChEBI" id="CHEBI:59789"/>
    </ligand>
</feature>
<keyword evidence="4" id="KW-0963">Cytoplasm</keyword>
<evidence type="ECO:0000256" key="6">
    <source>
        <dbReference type="ARBA" id="ARBA00022603"/>
    </source>
</evidence>
<name>A0A8J6NZ36_9FIRM</name>
<keyword evidence="7 13" id="KW-0808">Transferase</keyword>
<dbReference type="EC" id="2.1.1.176" evidence="3"/>
<dbReference type="Pfam" id="PF01189">
    <property type="entry name" value="Methyltr_RsmB-F"/>
    <property type="match status" value="1"/>
</dbReference>
<feature type="binding site" evidence="13">
    <location>
        <position position="284"/>
    </location>
    <ligand>
        <name>S-adenosyl-L-methionine</name>
        <dbReference type="ChEBI" id="CHEBI:59789"/>
    </ligand>
</feature>
<dbReference type="GO" id="GO:0008649">
    <property type="term" value="F:rRNA methyltransferase activity"/>
    <property type="evidence" value="ECO:0007669"/>
    <property type="project" value="InterPro"/>
</dbReference>
<evidence type="ECO:0000256" key="4">
    <source>
        <dbReference type="ARBA" id="ARBA00022490"/>
    </source>
</evidence>
<evidence type="ECO:0000256" key="5">
    <source>
        <dbReference type="ARBA" id="ARBA00022552"/>
    </source>
</evidence>
<protein>
    <recommendedName>
        <fullName evidence="3">16S rRNA (cytosine(967)-C(5))-methyltransferase</fullName>
        <ecNumber evidence="3">2.1.1.176</ecNumber>
    </recommendedName>
    <alternativeName>
        <fullName evidence="10">16S rRNA m5C967 methyltransferase</fullName>
    </alternativeName>
    <alternativeName>
        <fullName evidence="11">rRNA (cytosine-C(5)-)-methyltransferase RsmB</fullName>
    </alternativeName>
</protein>
<dbReference type="InterPro" id="IPR054728">
    <property type="entry name" value="RsmB-like_ferredoxin"/>
</dbReference>
<keyword evidence="8 13" id="KW-0949">S-adenosyl-L-methionine</keyword>
<dbReference type="EMBL" id="JACRTL010000001">
    <property type="protein sequence ID" value="MBC8609574.1"/>
    <property type="molecule type" value="Genomic_DNA"/>
</dbReference>
<dbReference type="PROSITE" id="PS51686">
    <property type="entry name" value="SAM_MT_RSMB_NOP"/>
    <property type="match status" value="1"/>
</dbReference>
<evidence type="ECO:0000256" key="13">
    <source>
        <dbReference type="PROSITE-ProRule" id="PRU01023"/>
    </source>
</evidence>
<dbReference type="GO" id="GO:0003723">
    <property type="term" value="F:RNA binding"/>
    <property type="evidence" value="ECO:0007669"/>
    <property type="project" value="UniProtKB-UniRule"/>
</dbReference>
<feature type="domain" description="SAM-dependent MTase RsmB/NOP-type" evidence="14">
    <location>
        <begin position="170"/>
        <end position="441"/>
    </location>
</feature>
<evidence type="ECO:0000256" key="11">
    <source>
        <dbReference type="ARBA" id="ARBA00031088"/>
    </source>
</evidence>
<comment type="caution">
    <text evidence="15">The sequence shown here is derived from an EMBL/GenBank/DDBJ whole genome shotgun (WGS) entry which is preliminary data.</text>
</comment>
<comment type="function">
    <text evidence="1">Specifically methylates the cytosine at position 967 (m5C967) of 16S rRNA.</text>
</comment>
<dbReference type="Gene3D" id="1.10.940.10">
    <property type="entry name" value="NusB-like"/>
    <property type="match status" value="1"/>
</dbReference>
<dbReference type="GO" id="GO:0005737">
    <property type="term" value="C:cytoplasm"/>
    <property type="evidence" value="ECO:0007669"/>
    <property type="project" value="UniProtKB-SubCell"/>
</dbReference>
<evidence type="ECO:0000313" key="15">
    <source>
        <dbReference type="EMBL" id="MBC8609574.1"/>
    </source>
</evidence>
<evidence type="ECO:0000256" key="2">
    <source>
        <dbReference type="ARBA" id="ARBA00004496"/>
    </source>
</evidence>
<dbReference type="RefSeq" id="WP_154824786.1">
    <property type="nucleotide sequence ID" value="NZ_JACRTL010000001.1"/>
</dbReference>
<feature type="binding site" evidence="13">
    <location>
        <position position="311"/>
    </location>
    <ligand>
        <name>S-adenosyl-L-methionine</name>
        <dbReference type="ChEBI" id="CHEBI:59789"/>
    </ligand>
</feature>
<reference evidence="15" key="1">
    <citation type="submission" date="2020-08" db="EMBL/GenBank/DDBJ databases">
        <title>Genome public.</title>
        <authorList>
            <person name="Liu C."/>
            <person name="Sun Q."/>
        </authorList>
    </citation>
    <scope>NUCLEOTIDE SEQUENCE</scope>
    <source>
        <strain evidence="15">NSJ-15</strain>
    </source>
</reference>
<feature type="active site" description="Nucleophile" evidence="13">
    <location>
        <position position="380"/>
    </location>
</feature>
<dbReference type="NCBIfam" id="NF011494">
    <property type="entry name" value="PRK14902.1"/>
    <property type="match status" value="1"/>
</dbReference>
<dbReference type="InterPro" id="IPR001678">
    <property type="entry name" value="MeTrfase_RsmB-F_NOP2_dom"/>
</dbReference>
<dbReference type="GO" id="GO:0006355">
    <property type="term" value="P:regulation of DNA-templated transcription"/>
    <property type="evidence" value="ECO:0007669"/>
    <property type="project" value="InterPro"/>
</dbReference>
<dbReference type="SUPFAM" id="SSF53335">
    <property type="entry name" value="S-adenosyl-L-methionine-dependent methyltransferases"/>
    <property type="match status" value="1"/>
</dbReference>
<comment type="subcellular location">
    <subcellularLocation>
        <location evidence="2">Cytoplasm</location>
    </subcellularLocation>
</comment>
<dbReference type="InterPro" id="IPR006027">
    <property type="entry name" value="NusB_RsmB_TIM44"/>
</dbReference>
<dbReference type="InterPro" id="IPR029063">
    <property type="entry name" value="SAM-dependent_MTases_sf"/>
</dbReference>
<evidence type="ECO:0000256" key="9">
    <source>
        <dbReference type="ARBA" id="ARBA00022884"/>
    </source>
</evidence>
<evidence type="ECO:0000256" key="12">
    <source>
        <dbReference type="ARBA" id="ARBA00047283"/>
    </source>
</evidence>
<keyword evidence="9 13" id="KW-0694">RNA-binding</keyword>
<keyword evidence="6 13" id="KW-0489">Methyltransferase</keyword>
<dbReference type="InterPro" id="IPR023267">
    <property type="entry name" value="RCMT"/>
</dbReference>
<keyword evidence="16" id="KW-1185">Reference proteome</keyword>
<dbReference type="NCBIfam" id="TIGR00563">
    <property type="entry name" value="rsmB"/>
    <property type="match status" value="1"/>
</dbReference>
<dbReference type="CDD" id="cd02440">
    <property type="entry name" value="AdoMet_MTases"/>
    <property type="match status" value="1"/>
</dbReference>
<evidence type="ECO:0000256" key="3">
    <source>
        <dbReference type="ARBA" id="ARBA00012140"/>
    </source>
</evidence>
<evidence type="ECO:0000256" key="8">
    <source>
        <dbReference type="ARBA" id="ARBA00022691"/>
    </source>
</evidence>
<dbReference type="InterPro" id="IPR004573">
    <property type="entry name" value="rRNA_ssu_MeTfrase_B"/>
</dbReference>
<gene>
    <name evidence="15" type="primary">rsmB</name>
    <name evidence="15" type="ORF">H8702_00375</name>
</gene>
<dbReference type="Gene3D" id="3.30.70.1170">
    <property type="entry name" value="Sun protein, domain 3"/>
    <property type="match status" value="1"/>
</dbReference>
<sequence length="448" mass="50354">MAKNARQLCFDALCQVYRDKGYSSIVLDRVLKQCGAQPQEKTLAAALFYGVIERDLTLGYQIDRYSKRKCAKLDIEVAVILKMGLYQLLYLEQIPERAAVHETVSLCQYARKTSAKGFVNAILRAAIRDGKQVVLPVEDGFWRLSVRYSCPEWLLKQWAEEYSLDTAQRLAEASLGRPPLTVRVNTLKTSDEELCALLKKRGVGLQKNRWVEHCYALEHSGSLSELPEFQQGLFYVQDASSQFCAKILDAKPGMTVLDLCSAPGSKAFTVAQGMENKGELLAFDLYEHKTRLISDGAKRLGLDCIKAQVGDASVYREDLPKADRVLCDVPCAGLGIIRRKPEIKYKPRESLKDLPEIQRRILENGGRYVKPGGRLLYSTCSLSRAENEAVAEGFLKAHPEFEPVDLETDWGKAAEAKGNMLTFFPHLIDSDGFFIALFERKGEKHEKD</sequence>
<dbReference type="InterPro" id="IPR049560">
    <property type="entry name" value="MeTrfase_RsmB-F_NOP2_cat"/>
</dbReference>
<evidence type="ECO:0000256" key="10">
    <source>
        <dbReference type="ARBA" id="ARBA00030399"/>
    </source>
</evidence>
<comment type="catalytic activity">
    <reaction evidence="12">
        <text>cytidine(967) in 16S rRNA + S-adenosyl-L-methionine = 5-methylcytidine(967) in 16S rRNA + S-adenosyl-L-homocysteine + H(+)</text>
        <dbReference type="Rhea" id="RHEA:42748"/>
        <dbReference type="Rhea" id="RHEA-COMP:10219"/>
        <dbReference type="Rhea" id="RHEA-COMP:10220"/>
        <dbReference type="ChEBI" id="CHEBI:15378"/>
        <dbReference type="ChEBI" id="CHEBI:57856"/>
        <dbReference type="ChEBI" id="CHEBI:59789"/>
        <dbReference type="ChEBI" id="CHEBI:74483"/>
        <dbReference type="ChEBI" id="CHEBI:82748"/>
        <dbReference type="EC" id="2.1.1.176"/>
    </reaction>
</comment>
<dbReference type="PANTHER" id="PTHR22807">
    <property type="entry name" value="NOP2 YEAST -RELATED NOL1/NOP2/FMU SUN DOMAIN-CONTAINING"/>
    <property type="match status" value="1"/>
</dbReference>
<evidence type="ECO:0000256" key="7">
    <source>
        <dbReference type="ARBA" id="ARBA00022679"/>
    </source>
</evidence>
<comment type="similarity">
    <text evidence="13">Belongs to the class I-like SAM-binding methyltransferase superfamily. RsmB/NOP family.</text>
</comment>
<organism evidence="15 16">
    <name type="scientific">Massiliimalia timonensis</name>
    <dbReference type="NCBI Taxonomy" id="1987501"/>
    <lineage>
        <taxon>Bacteria</taxon>
        <taxon>Bacillati</taxon>
        <taxon>Bacillota</taxon>
        <taxon>Clostridia</taxon>
        <taxon>Eubacteriales</taxon>
        <taxon>Oscillospiraceae</taxon>
        <taxon>Massiliimalia</taxon>
    </lineage>
</organism>
<dbReference type="Gene3D" id="3.40.50.150">
    <property type="entry name" value="Vaccinia Virus protein VP39"/>
    <property type="match status" value="1"/>
</dbReference>
<dbReference type="PRINTS" id="PR02008">
    <property type="entry name" value="RCMTFAMILY"/>
</dbReference>
<evidence type="ECO:0000256" key="1">
    <source>
        <dbReference type="ARBA" id="ARBA00002724"/>
    </source>
</evidence>
<dbReference type="Proteomes" id="UP000632659">
    <property type="component" value="Unassembled WGS sequence"/>
</dbReference>
<accession>A0A8J6NZ36</accession>
<dbReference type="Pfam" id="PF22458">
    <property type="entry name" value="RsmF-B_ferredox"/>
    <property type="match status" value="1"/>
</dbReference>
<feature type="binding site" evidence="13">
    <location>
        <position position="328"/>
    </location>
    <ligand>
        <name>S-adenosyl-L-methionine</name>
        <dbReference type="ChEBI" id="CHEBI:59789"/>
    </ligand>
</feature>
<dbReference type="Pfam" id="PF01029">
    <property type="entry name" value="NusB"/>
    <property type="match status" value="1"/>
</dbReference>
<evidence type="ECO:0000259" key="14">
    <source>
        <dbReference type="PROSITE" id="PS51686"/>
    </source>
</evidence>
<evidence type="ECO:0000313" key="16">
    <source>
        <dbReference type="Proteomes" id="UP000632659"/>
    </source>
</evidence>